<gene>
    <name evidence="2" type="ORF">NPIL_570061</name>
</gene>
<dbReference type="Proteomes" id="UP000887013">
    <property type="component" value="Unassembled WGS sequence"/>
</dbReference>
<feature type="compositionally biased region" description="Polar residues" evidence="1">
    <location>
        <begin position="69"/>
        <end position="84"/>
    </location>
</feature>
<organism evidence="2 3">
    <name type="scientific">Nephila pilipes</name>
    <name type="common">Giant wood spider</name>
    <name type="synonym">Nephila maculata</name>
    <dbReference type="NCBI Taxonomy" id="299642"/>
    <lineage>
        <taxon>Eukaryota</taxon>
        <taxon>Metazoa</taxon>
        <taxon>Ecdysozoa</taxon>
        <taxon>Arthropoda</taxon>
        <taxon>Chelicerata</taxon>
        <taxon>Arachnida</taxon>
        <taxon>Araneae</taxon>
        <taxon>Araneomorphae</taxon>
        <taxon>Entelegynae</taxon>
        <taxon>Araneoidea</taxon>
        <taxon>Nephilidae</taxon>
        <taxon>Nephila</taxon>
    </lineage>
</organism>
<name>A0A8X6U5A4_NEPPI</name>
<keyword evidence="3" id="KW-1185">Reference proteome</keyword>
<dbReference type="EMBL" id="BMAW01071061">
    <property type="protein sequence ID" value="GFT76324.1"/>
    <property type="molecule type" value="Genomic_DNA"/>
</dbReference>
<evidence type="ECO:0000313" key="2">
    <source>
        <dbReference type="EMBL" id="GFT76324.1"/>
    </source>
</evidence>
<proteinExistence type="predicted"/>
<reference evidence="2" key="1">
    <citation type="submission" date="2020-08" db="EMBL/GenBank/DDBJ databases">
        <title>Multicomponent nature underlies the extraordinary mechanical properties of spider dragline silk.</title>
        <authorList>
            <person name="Kono N."/>
            <person name="Nakamura H."/>
            <person name="Mori M."/>
            <person name="Yoshida Y."/>
            <person name="Ohtoshi R."/>
            <person name="Malay A.D."/>
            <person name="Moran D.A.P."/>
            <person name="Tomita M."/>
            <person name="Numata K."/>
            <person name="Arakawa K."/>
        </authorList>
    </citation>
    <scope>NUCLEOTIDE SEQUENCE</scope>
</reference>
<evidence type="ECO:0000313" key="3">
    <source>
        <dbReference type="Proteomes" id="UP000887013"/>
    </source>
</evidence>
<sequence length="185" mass="20809">MGIRTILIREDPEPQSIIQNERPGPYTDCPARSPDCNSSYDVSFICRSSQNPPKNRHPDSPLALEITSRHGSNPKSSHGNSKTTQLLSPDLKAFIIPFHHFIMQEIVQGVQDYKDLLLGLRCNLLSMFDNISLSIELIIEIKDPLSTSSFQFQTKAVSKRSSNATSRHKKSIFMNGIDFTKYPST</sequence>
<comment type="caution">
    <text evidence="2">The sequence shown here is derived from an EMBL/GenBank/DDBJ whole genome shotgun (WGS) entry which is preliminary data.</text>
</comment>
<feature type="region of interest" description="Disordered" evidence="1">
    <location>
        <begin position="1"/>
        <end position="32"/>
    </location>
</feature>
<evidence type="ECO:0000256" key="1">
    <source>
        <dbReference type="SAM" id="MobiDB-lite"/>
    </source>
</evidence>
<feature type="region of interest" description="Disordered" evidence="1">
    <location>
        <begin position="48"/>
        <end position="84"/>
    </location>
</feature>
<dbReference type="AlphaFoldDB" id="A0A8X6U5A4"/>
<accession>A0A8X6U5A4</accession>
<protein>
    <submittedName>
        <fullName evidence="2">Uncharacterized protein</fullName>
    </submittedName>
</protein>